<gene>
    <name evidence="9" type="primary">ESR1_2</name>
    <name evidence="9" type="ORF">CASFOL_009670</name>
</gene>
<comment type="caution">
    <text evidence="9">The sequence shown here is derived from an EMBL/GenBank/DDBJ whole genome shotgun (WGS) entry which is preliminary data.</text>
</comment>
<dbReference type="GO" id="GO:0006952">
    <property type="term" value="P:defense response"/>
    <property type="evidence" value="ECO:0007669"/>
    <property type="project" value="UniProtKB-KW"/>
</dbReference>
<evidence type="ECO:0000256" key="2">
    <source>
        <dbReference type="ARBA" id="ARBA00022745"/>
    </source>
</evidence>
<evidence type="ECO:0000259" key="8">
    <source>
        <dbReference type="PROSITE" id="PS51032"/>
    </source>
</evidence>
<evidence type="ECO:0000313" key="10">
    <source>
        <dbReference type="Proteomes" id="UP001632038"/>
    </source>
</evidence>
<protein>
    <submittedName>
        <fullName evidence="9">Estrogen receptor</fullName>
    </submittedName>
</protein>
<reference evidence="10" key="1">
    <citation type="journal article" date="2024" name="IScience">
        <title>Strigolactones Initiate the Formation of Haustorium-like Structures in Castilleja.</title>
        <authorList>
            <person name="Buerger M."/>
            <person name="Peterson D."/>
            <person name="Chory J."/>
        </authorList>
    </citation>
    <scope>NUCLEOTIDE SEQUENCE [LARGE SCALE GENOMIC DNA]</scope>
</reference>
<dbReference type="Pfam" id="PF00847">
    <property type="entry name" value="AP2"/>
    <property type="match status" value="1"/>
</dbReference>
<dbReference type="GO" id="GO:0005634">
    <property type="term" value="C:nucleus"/>
    <property type="evidence" value="ECO:0007669"/>
    <property type="project" value="UniProtKB-SubCell"/>
</dbReference>
<dbReference type="Proteomes" id="UP001632038">
    <property type="component" value="Unassembled WGS sequence"/>
</dbReference>
<dbReference type="PROSITE" id="PS51032">
    <property type="entry name" value="AP2_ERF"/>
    <property type="match status" value="1"/>
</dbReference>
<evidence type="ECO:0000256" key="6">
    <source>
        <dbReference type="ARBA" id="ARBA00023163"/>
    </source>
</evidence>
<keyword evidence="6" id="KW-0804">Transcription</keyword>
<dbReference type="InterPro" id="IPR001471">
    <property type="entry name" value="AP2/ERF_dom"/>
</dbReference>
<dbReference type="InterPro" id="IPR016177">
    <property type="entry name" value="DNA-bd_dom_sf"/>
</dbReference>
<dbReference type="GO" id="GO:0009873">
    <property type="term" value="P:ethylene-activated signaling pathway"/>
    <property type="evidence" value="ECO:0007669"/>
    <property type="project" value="UniProtKB-KW"/>
</dbReference>
<dbReference type="FunFam" id="3.30.730.10:FF:000001">
    <property type="entry name" value="Ethylene-responsive transcription factor 2"/>
    <property type="match status" value="1"/>
</dbReference>
<organism evidence="9 10">
    <name type="scientific">Castilleja foliolosa</name>
    <dbReference type="NCBI Taxonomy" id="1961234"/>
    <lineage>
        <taxon>Eukaryota</taxon>
        <taxon>Viridiplantae</taxon>
        <taxon>Streptophyta</taxon>
        <taxon>Embryophyta</taxon>
        <taxon>Tracheophyta</taxon>
        <taxon>Spermatophyta</taxon>
        <taxon>Magnoliopsida</taxon>
        <taxon>eudicotyledons</taxon>
        <taxon>Gunneridae</taxon>
        <taxon>Pentapetalae</taxon>
        <taxon>asterids</taxon>
        <taxon>lamiids</taxon>
        <taxon>Lamiales</taxon>
        <taxon>Orobanchaceae</taxon>
        <taxon>Pedicularideae</taxon>
        <taxon>Castillejinae</taxon>
        <taxon>Castilleja</taxon>
    </lineage>
</organism>
<sequence length="319" mass="34849">MEEALRSLNHSLTTDSDSLFHPTAAAAKRPCYTNKKPLKPTSAAVGTTRYRGVRRRPWGRYAAEIRDPISKERRWLGTFDTAEEAACAYDAAARAMRGVKARTNFNYPAADNYPVVPPFLTVKSSQPSVFGSRQFVSSSSSPNFTNPNFFDFTPNPHLGYFLNNSQPSGQNYADLTGFNSSSSNPKRNAVDSENAVVKGLESNRYSEAINSTTNDTDCMGFLTTERSSSGLLHEVLNGFFPNYKAEPPCRTAAPESEVIGSYNKCFELDGVYRADSSACNLLGADGNENEFQGSNSNIQGINGAGMPLGEVFNYAASYY</sequence>
<proteinExistence type="predicted"/>
<keyword evidence="5" id="KW-0238">DNA-binding</keyword>
<dbReference type="CDD" id="cd00018">
    <property type="entry name" value="AP2"/>
    <property type="match status" value="1"/>
</dbReference>
<dbReference type="PANTHER" id="PTHR31677">
    <property type="entry name" value="AP2 DOMAIN CLASS TRANSCRIPTION FACTOR"/>
    <property type="match status" value="1"/>
</dbReference>
<feature type="domain" description="AP2/ERF" evidence="8">
    <location>
        <begin position="49"/>
        <end position="106"/>
    </location>
</feature>
<dbReference type="AlphaFoldDB" id="A0ABD3DQB3"/>
<keyword evidence="9" id="KW-0675">Receptor</keyword>
<dbReference type="InterPro" id="IPR036955">
    <property type="entry name" value="AP2/ERF_dom_sf"/>
</dbReference>
<keyword evidence="10" id="KW-1185">Reference proteome</keyword>
<evidence type="ECO:0000256" key="7">
    <source>
        <dbReference type="ARBA" id="ARBA00023242"/>
    </source>
</evidence>
<evidence type="ECO:0000256" key="1">
    <source>
        <dbReference type="ARBA" id="ARBA00004123"/>
    </source>
</evidence>
<dbReference type="PRINTS" id="PR00367">
    <property type="entry name" value="ETHRSPELEMNT"/>
</dbReference>
<keyword evidence="2" id="KW-0936">Ethylene signaling pathway</keyword>
<evidence type="ECO:0000256" key="4">
    <source>
        <dbReference type="ARBA" id="ARBA00023015"/>
    </source>
</evidence>
<dbReference type="GO" id="GO:0003677">
    <property type="term" value="F:DNA binding"/>
    <property type="evidence" value="ECO:0007669"/>
    <property type="project" value="UniProtKB-KW"/>
</dbReference>
<keyword evidence="4" id="KW-0805">Transcription regulation</keyword>
<evidence type="ECO:0000256" key="5">
    <source>
        <dbReference type="ARBA" id="ARBA00023125"/>
    </source>
</evidence>
<dbReference type="SUPFAM" id="SSF54171">
    <property type="entry name" value="DNA-binding domain"/>
    <property type="match status" value="1"/>
</dbReference>
<dbReference type="EMBL" id="JAVIJP010000013">
    <property type="protein sequence ID" value="KAL3644490.1"/>
    <property type="molecule type" value="Genomic_DNA"/>
</dbReference>
<keyword evidence="7" id="KW-0539">Nucleus</keyword>
<name>A0ABD3DQB3_9LAMI</name>
<dbReference type="PANTHER" id="PTHR31677:SF146">
    <property type="entry name" value="ETHYLENE-RESPONSIVE TRANSCRIPTION FACTOR ESR2"/>
    <property type="match status" value="1"/>
</dbReference>
<accession>A0ABD3DQB3</accession>
<keyword evidence="3" id="KW-0611">Plant defense</keyword>
<evidence type="ECO:0000313" key="9">
    <source>
        <dbReference type="EMBL" id="KAL3644490.1"/>
    </source>
</evidence>
<comment type="subcellular location">
    <subcellularLocation>
        <location evidence="1">Nucleus</location>
    </subcellularLocation>
</comment>
<dbReference type="SMART" id="SM00380">
    <property type="entry name" value="AP2"/>
    <property type="match status" value="1"/>
</dbReference>
<dbReference type="Gene3D" id="3.30.730.10">
    <property type="entry name" value="AP2/ERF domain"/>
    <property type="match status" value="1"/>
</dbReference>
<evidence type="ECO:0000256" key="3">
    <source>
        <dbReference type="ARBA" id="ARBA00022821"/>
    </source>
</evidence>